<evidence type="ECO:0000259" key="5">
    <source>
        <dbReference type="PROSITE" id="PS51387"/>
    </source>
</evidence>
<dbReference type="InterPro" id="IPR016166">
    <property type="entry name" value="FAD-bd_PCMH"/>
</dbReference>
<dbReference type="PANTHER" id="PTHR43716">
    <property type="entry name" value="D-2-HYDROXYGLUTARATE DEHYDROGENASE, MITOCHONDRIAL"/>
    <property type="match status" value="1"/>
</dbReference>
<evidence type="ECO:0000256" key="2">
    <source>
        <dbReference type="ARBA" id="ARBA00008000"/>
    </source>
</evidence>
<comment type="cofactor">
    <cofactor evidence="1">
        <name>FAD</name>
        <dbReference type="ChEBI" id="CHEBI:57692"/>
    </cofactor>
</comment>
<reference evidence="6 7" key="1">
    <citation type="submission" date="2019-01" db="EMBL/GenBank/DDBJ databases">
        <authorList>
            <person name="Chen W.-M."/>
        </authorList>
    </citation>
    <scope>NUCLEOTIDE SEQUENCE [LARGE SCALE GENOMIC DNA]</scope>
    <source>
        <strain evidence="6 7">CCP-18</strain>
    </source>
</reference>
<dbReference type="InterPro" id="IPR036318">
    <property type="entry name" value="FAD-bd_PCMH-like_sf"/>
</dbReference>
<feature type="domain" description="FAD-binding PCMH-type" evidence="5">
    <location>
        <begin position="34"/>
        <end position="215"/>
    </location>
</feature>
<keyword evidence="7" id="KW-1185">Reference proteome</keyword>
<dbReference type="GO" id="GO:0022904">
    <property type="term" value="P:respiratory electron transport chain"/>
    <property type="evidence" value="ECO:0007669"/>
    <property type="project" value="TreeGrafter"/>
</dbReference>
<evidence type="ECO:0000256" key="3">
    <source>
        <dbReference type="ARBA" id="ARBA00022630"/>
    </source>
</evidence>
<dbReference type="InterPro" id="IPR016164">
    <property type="entry name" value="FAD-linked_Oxase-like_C"/>
</dbReference>
<dbReference type="InterPro" id="IPR051264">
    <property type="entry name" value="FAD-oxidored/transferase_4"/>
</dbReference>
<dbReference type="AlphaFoldDB" id="A0A3S2XYV3"/>
<dbReference type="GO" id="GO:0003824">
    <property type="term" value="F:catalytic activity"/>
    <property type="evidence" value="ECO:0007669"/>
    <property type="project" value="InterPro"/>
</dbReference>
<keyword evidence="3" id="KW-0285">Flavoprotein</keyword>
<protein>
    <submittedName>
        <fullName evidence="6">FAD-binding oxidoreductase</fullName>
    </submittedName>
</protein>
<dbReference type="Pfam" id="PF01565">
    <property type="entry name" value="FAD_binding_4"/>
    <property type="match status" value="1"/>
</dbReference>
<sequence>MTRALASLLSEFGDAQVLHGADAVGFEKDWRGQFPGRALAVLQPRTVDEVQAMLRRCAEWQLDVVPQGGNTGLVGGSTPDATGREVVLSLKRLNRIRSLSPTNLTLTAEAGCVLAHLQAAAEGQGLLFPLSLAAEGSCTLGGNLATNAGGTQVLRWGNARDLCLGLEVVTADGALWSDLDGLRKDHRGFNLRDLFIGSEGCLGVITAAVMKLSPQPRTRIAAWVTLNDLEGALALLRHGRLHLGDELSGFEAMAGTVQALLPHLPVPLAPWAVLVELSTQRDEASAQAQVEAWLHEAWAHVPGVRSAVISHSMAQFQDLWALREQIPAAQTEAGGNLKHDISLPLTAIPAFVRDNGAALAQLCPGVRPMVFGHLGDGNLHYNIAPPVGESLAALREAHGEAITRCVFDHVAALGGSFSAEHGIGRLRRDELVRQADPVALDLMRRVKRALDPANRLNPGRVL</sequence>
<dbReference type="InterPro" id="IPR004113">
    <property type="entry name" value="FAD-bd_oxidored_4_C"/>
</dbReference>
<evidence type="ECO:0000313" key="7">
    <source>
        <dbReference type="Proteomes" id="UP000288587"/>
    </source>
</evidence>
<dbReference type="EMBL" id="SACM01000001">
    <property type="protein sequence ID" value="RVT87962.1"/>
    <property type="molecule type" value="Genomic_DNA"/>
</dbReference>
<dbReference type="InterPro" id="IPR016169">
    <property type="entry name" value="FAD-bd_PCMH_sub2"/>
</dbReference>
<evidence type="ECO:0000313" key="6">
    <source>
        <dbReference type="EMBL" id="RVT87962.1"/>
    </source>
</evidence>
<dbReference type="Pfam" id="PF02913">
    <property type="entry name" value="FAD-oxidase_C"/>
    <property type="match status" value="1"/>
</dbReference>
<dbReference type="GO" id="GO:0071949">
    <property type="term" value="F:FAD binding"/>
    <property type="evidence" value="ECO:0007669"/>
    <property type="project" value="InterPro"/>
</dbReference>
<dbReference type="Proteomes" id="UP000288587">
    <property type="component" value="Unassembled WGS sequence"/>
</dbReference>
<keyword evidence="4" id="KW-0274">FAD</keyword>
<dbReference type="Gene3D" id="3.30.70.2740">
    <property type="match status" value="1"/>
</dbReference>
<dbReference type="PROSITE" id="PS51387">
    <property type="entry name" value="FAD_PCMH"/>
    <property type="match status" value="1"/>
</dbReference>
<dbReference type="SUPFAM" id="SSF55103">
    <property type="entry name" value="FAD-linked oxidases, C-terminal domain"/>
    <property type="match status" value="1"/>
</dbReference>
<dbReference type="PANTHER" id="PTHR43716:SF2">
    <property type="entry name" value="BLL6224 PROTEIN"/>
    <property type="match status" value="1"/>
</dbReference>
<organism evidence="6 7">
    <name type="scientific">Inhella crocodyli</name>
    <dbReference type="NCBI Taxonomy" id="2499851"/>
    <lineage>
        <taxon>Bacteria</taxon>
        <taxon>Pseudomonadati</taxon>
        <taxon>Pseudomonadota</taxon>
        <taxon>Betaproteobacteria</taxon>
        <taxon>Burkholderiales</taxon>
        <taxon>Sphaerotilaceae</taxon>
        <taxon>Inhella</taxon>
    </lineage>
</organism>
<dbReference type="Gene3D" id="1.10.45.10">
    <property type="entry name" value="Vanillyl-alcohol Oxidase, Chain A, domain 4"/>
    <property type="match status" value="1"/>
</dbReference>
<dbReference type="InterPro" id="IPR016167">
    <property type="entry name" value="FAD-bd_PCMH_sub1"/>
</dbReference>
<comment type="caution">
    <text evidence="6">The sequence shown here is derived from an EMBL/GenBank/DDBJ whole genome shotgun (WGS) entry which is preliminary data.</text>
</comment>
<dbReference type="RefSeq" id="WP_127680659.1">
    <property type="nucleotide sequence ID" value="NZ_SACM01000001.1"/>
</dbReference>
<comment type="similarity">
    <text evidence="2">Belongs to the FAD-binding oxidoreductase/transferase type 4 family.</text>
</comment>
<dbReference type="Gene3D" id="3.30.465.10">
    <property type="match status" value="1"/>
</dbReference>
<gene>
    <name evidence="6" type="ORF">EOD73_02820</name>
</gene>
<dbReference type="InterPro" id="IPR006094">
    <property type="entry name" value="Oxid_FAD_bind_N"/>
</dbReference>
<evidence type="ECO:0000256" key="1">
    <source>
        <dbReference type="ARBA" id="ARBA00001974"/>
    </source>
</evidence>
<dbReference type="FunFam" id="1.10.45.10:FF:000001">
    <property type="entry name" value="D-lactate dehydrogenase mitochondrial"/>
    <property type="match status" value="1"/>
</dbReference>
<dbReference type="InterPro" id="IPR016171">
    <property type="entry name" value="Vanillyl_alc_oxidase_C-sub2"/>
</dbReference>
<dbReference type="OrthoDB" id="8522822at2"/>
<accession>A0A3S2XYV3</accession>
<name>A0A3S2XYV3_9BURK</name>
<dbReference type="Gene3D" id="3.30.70.2190">
    <property type="match status" value="1"/>
</dbReference>
<dbReference type="Gene3D" id="3.30.43.10">
    <property type="entry name" value="Uridine Diphospho-n-acetylenolpyruvylglucosamine Reductase, domain 2"/>
    <property type="match status" value="1"/>
</dbReference>
<dbReference type="SUPFAM" id="SSF56176">
    <property type="entry name" value="FAD-binding/transporter-associated domain-like"/>
    <property type="match status" value="1"/>
</dbReference>
<proteinExistence type="inferred from homology"/>
<evidence type="ECO:0000256" key="4">
    <source>
        <dbReference type="ARBA" id="ARBA00022827"/>
    </source>
</evidence>